<gene>
    <name evidence="12" type="ORF">SAMN05216212_0948</name>
</gene>
<evidence type="ECO:0000256" key="5">
    <source>
        <dbReference type="ARBA" id="ARBA00022906"/>
    </source>
</evidence>
<dbReference type="OrthoDB" id="9809646at2"/>
<dbReference type="Gene3D" id="1.20.1510.10">
    <property type="entry name" value="Cation efflux protein transmembrane domain"/>
    <property type="match status" value="1"/>
</dbReference>
<dbReference type="PANTHER" id="PTHR11562:SF17">
    <property type="entry name" value="RE54080P-RELATED"/>
    <property type="match status" value="1"/>
</dbReference>
<comment type="similarity">
    <text evidence="2">Belongs to the cation diffusion facilitator (CDF) transporter (TC 2.A.4) family. SLC30A subfamily.</text>
</comment>
<reference evidence="13" key="1">
    <citation type="submission" date="2016-10" db="EMBL/GenBank/DDBJ databases">
        <authorList>
            <person name="Varghese N."/>
            <person name="Submissions S."/>
        </authorList>
    </citation>
    <scope>NUCLEOTIDE SEQUENCE [LARGE SCALE GENOMIC DNA]</scope>
    <source>
        <strain evidence="13">CGMCC 1.10658</strain>
    </source>
</reference>
<protein>
    <submittedName>
        <fullName evidence="12">Cobalt-zinc-cadmium efflux system protein</fullName>
    </submittedName>
</protein>
<dbReference type="InterPro" id="IPR058533">
    <property type="entry name" value="Cation_efflux_TM"/>
</dbReference>
<dbReference type="SUPFAM" id="SSF160240">
    <property type="entry name" value="Cation efflux protein cytoplasmic domain-like"/>
    <property type="match status" value="1"/>
</dbReference>
<dbReference type="GO" id="GO:0005886">
    <property type="term" value="C:plasma membrane"/>
    <property type="evidence" value="ECO:0007669"/>
    <property type="project" value="TreeGrafter"/>
</dbReference>
<organism evidence="12 13">
    <name type="scientific">Microbulbifer yueqingensis</name>
    <dbReference type="NCBI Taxonomy" id="658219"/>
    <lineage>
        <taxon>Bacteria</taxon>
        <taxon>Pseudomonadati</taxon>
        <taxon>Pseudomonadota</taxon>
        <taxon>Gammaproteobacteria</taxon>
        <taxon>Cellvibrionales</taxon>
        <taxon>Microbulbiferaceae</taxon>
        <taxon>Microbulbifer</taxon>
    </lineage>
</organism>
<dbReference type="EMBL" id="FNFH01000002">
    <property type="protein sequence ID" value="SDJ85081.1"/>
    <property type="molecule type" value="Genomic_DNA"/>
</dbReference>
<feature type="transmembrane region" description="Helical" evidence="9">
    <location>
        <begin position="119"/>
        <end position="138"/>
    </location>
</feature>
<dbReference type="Pfam" id="PF01545">
    <property type="entry name" value="Cation_efflux"/>
    <property type="match status" value="1"/>
</dbReference>
<dbReference type="NCBIfam" id="TIGR01297">
    <property type="entry name" value="CDF"/>
    <property type="match status" value="1"/>
</dbReference>
<keyword evidence="8 9" id="KW-0472">Membrane</keyword>
<dbReference type="STRING" id="658219.SAMN05216212_0948"/>
<keyword evidence="13" id="KW-1185">Reference proteome</keyword>
<dbReference type="SUPFAM" id="SSF161111">
    <property type="entry name" value="Cation efflux protein transmembrane domain-like"/>
    <property type="match status" value="1"/>
</dbReference>
<feature type="domain" description="Cation efflux protein transmembrane" evidence="10">
    <location>
        <begin position="20"/>
        <end position="207"/>
    </location>
</feature>
<evidence type="ECO:0000256" key="6">
    <source>
        <dbReference type="ARBA" id="ARBA00022989"/>
    </source>
</evidence>
<evidence type="ECO:0000259" key="10">
    <source>
        <dbReference type="Pfam" id="PF01545"/>
    </source>
</evidence>
<feature type="transmembrane region" description="Helical" evidence="9">
    <location>
        <begin position="150"/>
        <end position="176"/>
    </location>
</feature>
<keyword evidence="5" id="KW-0864">Zinc transport</keyword>
<keyword evidence="7" id="KW-0406">Ion transport</keyword>
<dbReference type="InterPro" id="IPR036837">
    <property type="entry name" value="Cation_efflux_CTD_sf"/>
</dbReference>
<feature type="transmembrane region" description="Helical" evidence="9">
    <location>
        <begin position="49"/>
        <end position="67"/>
    </location>
</feature>
<dbReference type="GO" id="GO:0005385">
    <property type="term" value="F:zinc ion transmembrane transporter activity"/>
    <property type="evidence" value="ECO:0007669"/>
    <property type="project" value="TreeGrafter"/>
</dbReference>
<keyword evidence="5" id="KW-0862">Zinc</keyword>
<comment type="subcellular location">
    <subcellularLocation>
        <location evidence="1">Membrane</location>
        <topology evidence="1">Multi-pass membrane protein</topology>
    </subcellularLocation>
</comment>
<evidence type="ECO:0000256" key="8">
    <source>
        <dbReference type="ARBA" id="ARBA00023136"/>
    </source>
</evidence>
<accession>A0A1G8X3P5</accession>
<feature type="transmembrane region" description="Helical" evidence="9">
    <location>
        <begin position="182"/>
        <end position="199"/>
    </location>
</feature>
<keyword evidence="3" id="KW-0813">Transport</keyword>
<evidence type="ECO:0000313" key="12">
    <source>
        <dbReference type="EMBL" id="SDJ85081.1"/>
    </source>
</evidence>
<evidence type="ECO:0000256" key="7">
    <source>
        <dbReference type="ARBA" id="ARBA00023065"/>
    </source>
</evidence>
<proteinExistence type="inferred from homology"/>
<evidence type="ECO:0000313" key="13">
    <source>
        <dbReference type="Proteomes" id="UP000199305"/>
    </source>
</evidence>
<dbReference type="InterPro" id="IPR027469">
    <property type="entry name" value="Cation_efflux_TMD_sf"/>
</dbReference>
<dbReference type="RefSeq" id="WP_091509263.1">
    <property type="nucleotide sequence ID" value="NZ_FNFH01000002.1"/>
</dbReference>
<dbReference type="InterPro" id="IPR050681">
    <property type="entry name" value="CDF/SLC30A"/>
</dbReference>
<name>A0A1G8X3P5_9GAMM</name>
<evidence type="ECO:0000256" key="2">
    <source>
        <dbReference type="ARBA" id="ARBA00008873"/>
    </source>
</evidence>
<feature type="domain" description="Cation efflux protein cytoplasmic" evidence="11">
    <location>
        <begin position="218"/>
        <end position="285"/>
    </location>
</feature>
<dbReference type="InterPro" id="IPR002524">
    <property type="entry name" value="Cation_efflux"/>
</dbReference>
<dbReference type="AlphaFoldDB" id="A0A1G8X3P5"/>
<dbReference type="InterPro" id="IPR027470">
    <property type="entry name" value="Cation_efflux_CTD"/>
</dbReference>
<dbReference type="Proteomes" id="UP000199305">
    <property type="component" value="Unassembled WGS sequence"/>
</dbReference>
<dbReference type="Pfam" id="PF16916">
    <property type="entry name" value="ZT_dimer"/>
    <property type="match status" value="1"/>
</dbReference>
<keyword evidence="4 9" id="KW-0812">Transmembrane</keyword>
<dbReference type="PANTHER" id="PTHR11562">
    <property type="entry name" value="CATION EFFLUX PROTEIN/ ZINC TRANSPORTER"/>
    <property type="match status" value="1"/>
</dbReference>
<evidence type="ECO:0000259" key="11">
    <source>
        <dbReference type="Pfam" id="PF16916"/>
    </source>
</evidence>
<feature type="transmembrane region" description="Helical" evidence="9">
    <location>
        <begin position="87"/>
        <end position="107"/>
    </location>
</feature>
<evidence type="ECO:0000256" key="1">
    <source>
        <dbReference type="ARBA" id="ARBA00004141"/>
    </source>
</evidence>
<evidence type="ECO:0000256" key="4">
    <source>
        <dbReference type="ARBA" id="ARBA00022692"/>
    </source>
</evidence>
<keyword evidence="6 9" id="KW-1133">Transmembrane helix</keyword>
<sequence length="314" mass="33639">MHEHVHHRNGSGHLRPLVWGLVVTFAFALVEAVGGWLSGSLALLGDAGHMATDALALALGAVAALLAQKPADRQLSYGWGRAEVLAAVANAIFMLAIIVAIGFAAINRLQAPQPVRGDMVMLIAAIGLLVNVLVAWILHRGEQTLNIRGALLHVMGDLLGSVAALVAGAVIHFTGWTPIDPLLSLLICVLILVSSVRLLRDSVDVLMERVPRELSLPVVGKALLAVEGVRSVHDLHIWRLDSRTVSLSAHIVVDDLQAWPGVLERLRQTLIRRFDIDHITLQPEPLGDHRHVEIVDRVSGRAASGRAASGRAGD</sequence>
<evidence type="ECO:0000256" key="3">
    <source>
        <dbReference type="ARBA" id="ARBA00022448"/>
    </source>
</evidence>
<feature type="transmembrane region" description="Helical" evidence="9">
    <location>
        <begin position="17"/>
        <end position="37"/>
    </location>
</feature>
<evidence type="ECO:0000256" key="9">
    <source>
        <dbReference type="SAM" id="Phobius"/>
    </source>
</evidence>